<dbReference type="STRING" id="348780.NP_0934A"/>
<organism evidence="2 3">
    <name type="scientific">Natronomonas pharaonis (strain ATCC 35678 / DSM 2160 / CIP 103997 / JCM 8858 / NBRC 14720 / NCIMB 2260 / Gabara)</name>
    <name type="common">Halobacterium pharaonis</name>
    <dbReference type="NCBI Taxonomy" id="348780"/>
    <lineage>
        <taxon>Archaea</taxon>
        <taxon>Methanobacteriati</taxon>
        <taxon>Methanobacteriota</taxon>
        <taxon>Stenosarchaea group</taxon>
        <taxon>Halobacteria</taxon>
        <taxon>Halobacteriales</taxon>
        <taxon>Natronomonadaceae</taxon>
        <taxon>Natronomonas</taxon>
    </lineage>
</organism>
<evidence type="ECO:0000313" key="2">
    <source>
        <dbReference type="EMBL" id="CAI48558.1"/>
    </source>
</evidence>
<feature type="transmembrane region" description="Helical" evidence="1">
    <location>
        <begin position="7"/>
        <end position="27"/>
    </location>
</feature>
<gene>
    <name evidence="2" type="ordered locus">NP_0934A</name>
</gene>
<dbReference type="GeneID" id="3701004"/>
<keyword evidence="1" id="KW-1133">Transmembrane helix</keyword>
<dbReference type="RefSeq" id="WP_011322194.1">
    <property type="nucleotide sequence ID" value="NC_007426.1"/>
</dbReference>
<dbReference type="eggNOG" id="arCOG08183">
    <property type="taxonomic scope" value="Archaea"/>
</dbReference>
<proteinExistence type="predicted"/>
<dbReference type="AlphaFoldDB" id="A0A1U7EUC0"/>
<sequence length="79" mass="7692">MGLVDTLTLFGVVALAAPIGLLGIEFLVGGRPVAGAGFLAVAVGVAVGVYARPSLKSALAARAVDAVEDGDGNESGDKP</sequence>
<keyword evidence="1" id="KW-0812">Transmembrane</keyword>
<dbReference type="KEGG" id="nph:NP_0934A"/>
<keyword evidence="1" id="KW-0472">Membrane</keyword>
<dbReference type="Proteomes" id="UP000002698">
    <property type="component" value="Chromosome"/>
</dbReference>
<dbReference type="Pfam" id="PF24377">
    <property type="entry name" value="DUF7533"/>
    <property type="match status" value="1"/>
</dbReference>
<accession>A0A1U7EUC0</accession>
<reference evidence="2 3" key="1">
    <citation type="journal article" date="2005" name="Genome Res.">
        <title>Living with two extremes: conclusions from the genome sequence of Natronomonas pharaonis.</title>
        <authorList>
            <person name="Falb M."/>
            <person name="Pfeiffer F."/>
            <person name="Palm P."/>
            <person name="Rodewald K."/>
            <person name="Hickmann V."/>
            <person name="Tittor J."/>
            <person name="Oesterhelt D."/>
        </authorList>
    </citation>
    <scope>NUCLEOTIDE SEQUENCE [LARGE SCALE GENOMIC DNA]</scope>
    <source>
        <strain evidence="3">ATCC 35678 / DSM 2160 / CIP 103997 / JCM 8858 / NBRC 14720 / NCIMB 2260 / Gabara</strain>
    </source>
</reference>
<dbReference type="OrthoDB" id="238439at2157"/>
<dbReference type="EMBL" id="CR936257">
    <property type="protein sequence ID" value="CAI48558.1"/>
    <property type="molecule type" value="Genomic_DNA"/>
</dbReference>
<evidence type="ECO:0000256" key="1">
    <source>
        <dbReference type="SAM" id="Phobius"/>
    </source>
</evidence>
<dbReference type="InterPro" id="IPR055955">
    <property type="entry name" value="DUF7533"/>
</dbReference>
<feature type="transmembrane region" description="Helical" evidence="1">
    <location>
        <begin position="33"/>
        <end position="51"/>
    </location>
</feature>
<evidence type="ECO:0000313" key="3">
    <source>
        <dbReference type="Proteomes" id="UP000002698"/>
    </source>
</evidence>
<name>A0A1U7EUC0_NATPD</name>
<dbReference type="EnsemblBacteria" id="CAI48558">
    <property type="protein sequence ID" value="CAI48558"/>
    <property type="gene ID" value="NP_0934A"/>
</dbReference>
<keyword evidence="3" id="KW-1185">Reference proteome</keyword>
<dbReference type="HOGENOM" id="CLU_2597841_0_0_2"/>
<protein>
    <submittedName>
        <fullName evidence="2">Uncharacterized protein</fullName>
    </submittedName>
</protein>